<dbReference type="SUPFAM" id="SSF53474">
    <property type="entry name" value="alpha/beta-Hydrolases"/>
    <property type="match status" value="1"/>
</dbReference>
<evidence type="ECO:0000259" key="3">
    <source>
        <dbReference type="Pfam" id="PF07167"/>
    </source>
</evidence>
<dbReference type="KEGG" id="rpc:RPC_4048"/>
<dbReference type="EMBL" id="CP000301">
    <property type="protein sequence ID" value="ABD89574.1"/>
    <property type="molecule type" value="Genomic_DNA"/>
</dbReference>
<dbReference type="OrthoDB" id="7208816at2"/>
<gene>
    <name evidence="5" type="ordered locus">RPC_4048</name>
</gene>
<dbReference type="Pfam" id="PF12551">
    <property type="entry name" value="PHBC_N"/>
    <property type="match status" value="1"/>
</dbReference>
<evidence type="ECO:0000313" key="5">
    <source>
        <dbReference type="EMBL" id="ABD89574.1"/>
    </source>
</evidence>
<accession>Q20Z62</accession>
<dbReference type="PANTHER" id="PTHR36837">
    <property type="entry name" value="POLY(3-HYDROXYALKANOATE) POLYMERASE SUBUNIT PHAC"/>
    <property type="match status" value="1"/>
</dbReference>
<proteinExistence type="predicted"/>
<feature type="domain" description="Poly-beta-hydroxybutyrate polymerase N-terminal" evidence="3">
    <location>
        <begin position="106"/>
        <end position="273"/>
    </location>
</feature>
<dbReference type="InterPro" id="IPR010941">
    <property type="entry name" value="PhaC_N"/>
</dbReference>
<evidence type="ECO:0000256" key="1">
    <source>
        <dbReference type="ARBA" id="ARBA00022679"/>
    </source>
</evidence>
<dbReference type="eggNOG" id="COG3243">
    <property type="taxonomic scope" value="Bacteria"/>
</dbReference>
<reference evidence="5" key="1">
    <citation type="submission" date="2006-03" db="EMBL/GenBank/DDBJ databases">
        <title>Complete sequence of Rhodopseudomonas palustris BisB18.</title>
        <authorList>
            <consortium name="US DOE Joint Genome Institute"/>
            <person name="Copeland A."/>
            <person name="Lucas S."/>
            <person name="Lapidus A."/>
            <person name="Barry K."/>
            <person name="Detter J.C."/>
            <person name="Glavina del Rio T."/>
            <person name="Hammon N."/>
            <person name="Israni S."/>
            <person name="Dalin E."/>
            <person name="Tice H."/>
            <person name="Pitluck S."/>
            <person name="Chain P."/>
            <person name="Malfatti S."/>
            <person name="Shin M."/>
            <person name="Vergez L."/>
            <person name="Schmutz J."/>
            <person name="Larimer F."/>
            <person name="Land M."/>
            <person name="Hauser L."/>
            <person name="Pelletier D.A."/>
            <person name="Kyrpides N."/>
            <person name="Anderson I."/>
            <person name="Oda Y."/>
            <person name="Harwood C.S."/>
            <person name="Richardson P."/>
        </authorList>
    </citation>
    <scope>NUCLEOTIDE SEQUENCE [LARGE SCALE GENOMIC DNA]</scope>
    <source>
        <strain evidence="5">BisB18</strain>
    </source>
</reference>
<evidence type="ECO:0000259" key="4">
    <source>
        <dbReference type="Pfam" id="PF12551"/>
    </source>
</evidence>
<protein>
    <submittedName>
        <fullName evidence="5">Poly-beta-hydroxybutyrate polymerase-like</fullName>
    </submittedName>
</protein>
<dbReference type="PANTHER" id="PTHR36837:SF5">
    <property type="entry name" value="POLY-3-HYDROXYBUTYRATE SYNTHASE"/>
    <property type="match status" value="1"/>
</dbReference>
<dbReference type="HOGENOM" id="CLU_017387_2_1_5"/>
<dbReference type="Pfam" id="PF07167">
    <property type="entry name" value="PhaC_N"/>
    <property type="match status" value="1"/>
</dbReference>
<dbReference type="RefSeq" id="WP_011474455.1">
    <property type="nucleotide sequence ID" value="NC_007925.1"/>
</dbReference>
<name>Q20Z62_RHOPB</name>
<keyword evidence="2" id="KW-0012">Acyltransferase</keyword>
<dbReference type="InterPro" id="IPR022211">
    <property type="entry name" value="PHBC_N"/>
</dbReference>
<feature type="domain" description="Poly-beta-hydroxybutyrate polymerase N-terminal" evidence="4">
    <location>
        <begin position="30"/>
        <end position="70"/>
    </location>
</feature>
<dbReference type="ESTHER" id="rhopb-q20z62">
    <property type="family name" value="PhaC_cen_dom"/>
</dbReference>
<dbReference type="AlphaFoldDB" id="Q20Z62"/>
<dbReference type="STRING" id="316056.RPC_4048"/>
<evidence type="ECO:0000256" key="2">
    <source>
        <dbReference type="ARBA" id="ARBA00023315"/>
    </source>
</evidence>
<keyword evidence="1" id="KW-0808">Transferase</keyword>
<dbReference type="InterPro" id="IPR051321">
    <property type="entry name" value="PHA/PHB_synthase"/>
</dbReference>
<sequence>MSQPQVAAALAPDVPTEVAISPGEAEGSASERADRLFHAALARLTGGISPAALRLAYTDWLLHLMSAPARRLDIAQAAMHAAGQFAAAAARLPETPWASIKPQPADRRFAGPGWELAPFNLMAQGFLLAQQCWQTATTGVRGVSHQNEAIVAFSMRQLLDTFAPSNFAVSNPEVIQKAIATGCSNFAAGLQNWWSDLQALQSGKPVADHRFTVGKDVAVTPGKVVYRNDLIELLQYAPSTPQVHPEPILIVPAWIMKYYILDLSPRNSLVKFLVDRGFTVFMISWRNPEARDRDISFDDYRKLGVDAAVVEITRLVPDAGIHAVGYCLGGTLLAIAAAAMARDGVSRLTSITLLAAQTDFTEAGELTLFINESQVAFLEDMMWDRGVLDTTQMAGAFQILRSNDLIWSRLVHDYLIGERAPPSDLMAWNADATRLPYRMHSEYLRKLFLNNDLAGGRYAVDGRPVSLSDIHTPMFVVGTLRDHVAPWKSTHKIHFLADAEITYLLTSGGHNVGIVAPPGDSGRSYQVLTKAADAPYIGPDDWLKVAPHVEGSWWNEFARWLAARSGEMVDPPAIGGRGADNMALADAPGSYVMQP</sequence>
<dbReference type="InterPro" id="IPR029058">
    <property type="entry name" value="AB_hydrolase_fold"/>
</dbReference>
<organism evidence="5">
    <name type="scientific">Rhodopseudomonas palustris (strain BisB18)</name>
    <dbReference type="NCBI Taxonomy" id="316056"/>
    <lineage>
        <taxon>Bacteria</taxon>
        <taxon>Pseudomonadati</taxon>
        <taxon>Pseudomonadota</taxon>
        <taxon>Alphaproteobacteria</taxon>
        <taxon>Hyphomicrobiales</taxon>
        <taxon>Nitrobacteraceae</taxon>
        <taxon>Rhodopseudomonas</taxon>
    </lineage>
</organism>
<dbReference type="GO" id="GO:0042619">
    <property type="term" value="P:poly-hydroxybutyrate biosynthetic process"/>
    <property type="evidence" value="ECO:0007669"/>
    <property type="project" value="InterPro"/>
</dbReference>
<dbReference type="Gene3D" id="3.40.50.1820">
    <property type="entry name" value="alpha/beta hydrolase"/>
    <property type="match status" value="1"/>
</dbReference>
<dbReference type="GO" id="GO:0016746">
    <property type="term" value="F:acyltransferase activity"/>
    <property type="evidence" value="ECO:0007669"/>
    <property type="project" value="UniProtKB-KW"/>
</dbReference>